<organism evidence="5 6">
    <name type="scientific">Bifidobacterium magnum</name>
    <dbReference type="NCBI Taxonomy" id="1692"/>
    <lineage>
        <taxon>Bacteria</taxon>
        <taxon>Bacillati</taxon>
        <taxon>Actinomycetota</taxon>
        <taxon>Actinomycetes</taxon>
        <taxon>Bifidobacteriales</taxon>
        <taxon>Bifidobacteriaceae</taxon>
        <taxon>Bifidobacterium</taxon>
    </lineage>
</organism>
<evidence type="ECO:0000256" key="3">
    <source>
        <dbReference type="ARBA" id="ARBA00023125"/>
    </source>
</evidence>
<dbReference type="eggNOG" id="COG0732">
    <property type="taxonomic scope" value="Bacteria"/>
</dbReference>
<evidence type="ECO:0000313" key="6">
    <source>
        <dbReference type="Proteomes" id="UP000029052"/>
    </source>
</evidence>
<feature type="domain" description="Type I restriction modification DNA specificity" evidence="4">
    <location>
        <begin position="146"/>
        <end position="316"/>
    </location>
</feature>
<dbReference type="GO" id="GO:0003677">
    <property type="term" value="F:DNA binding"/>
    <property type="evidence" value="ECO:0007669"/>
    <property type="project" value="UniProtKB-KW"/>
</dbReference>
<evidence type="ECO:0000259" key="4">
    <source>
        <dbReference type="Pfam" id="PF01420"/>
    </source>
</evidence>
<dbReference type="Gene3D" id="3.90.220.20">
    <property type="entry name" value="DNA methylase specificity domains"/>
    <property type="match status" value="2"/>
</dbReference>
<keyword evidence="3" id="KW-0238">DNA-binding</keyword>
<comment type="caution">
    <text evidence="5">The sequence shown here is derived from an EMBL/GenBank/DDBJ whole genome shotgun (WGS) entry which is preliminary data.</text>
</comment>
<dbReference type="Proteomes" id="UP000029052">
    <property type="component" value="Unassembled WGS sequence"/>
</dbReference>
<dbReference type="PANTHER" id="PTHR30408:SF12">
    <property type="entry name" value="TYPE I RESTRICTION ENZYME MJAVIII SPECIFICITY SUBUNIT"/>
    <property type="match status" value="1"/>
</dbReference>
<dbReference type="AlphaFoldDB" id="A0A087B9U0"/>
<sequence>MLSNIRPYFKKAWLANRQGGCCNDVLVVRPDGIDAKYLFAALSTDAFFDYVTKGAKGTKMPRGDKDHIMRYPILRFDNEQNIGSLIFNLNHRISLLQKQVKKLESIAQLIYDYWFTQFDFPDENGKPYRQSGGKMVYSKELKREIPDGWGVETLGDVCKIKLGGTPDTKNDAYWDGDIPWLSSAEIACNPVLSSEKYITEEGQKHSATEWSPSGSVALSITRYLRAAILGVDSCFNQSVVTLEENDLLKKEYLYPLVLSQIPRYLVLRTGAQQPHINKEVVAETIFVLPPMDVLNNYYKIVKPLYQKIITSAKKAKLLNELRDWLLPMLVNGQVKVS</sequence>
<dbReference type="InterPro" id="IPR052021">
    <property type="entry name" value="Type-I_RS_S_subunit"/>
</dbReference>
<dbReference type="GO" id="GO:0009307">
    <property type="term" value="P:DNA restriction-modification system"/>
    <property type="evidence" value="ECO:0007669"/>
    <property type="project" value="UniProtKB-KW"/>
</dbReference>
<accession>A0A087B9U0</accession>
<keyword evidence="2" id="KW-0680">Restriction system</keyword>
<dbReference type="EMBL" id="JGZB01000008">
    <property type="protein sequence ID" value="KFI67790.1"/>
    <property type="molecule type" value="Genomic_DNA"/>
</dbReference>
<keyword evidence="6" id="KW-1185">Reference proteome</keyword>
<gene>
    <name evidence="5" type="ORF">BMAGN_1585</name>
</gene>
<reference evidence="5 6" key="1">
    <citation type="submission" date="2014-03" db="EMBL/GenBank/DDBJ databases">
        <title>Genomics of Bifidobacteria.</title>
        <authorList>
            <person name="Ventura M."/>
            <person name="Milani C."/>
            <person name="Lugli G.A."/>
        </authorList>
    </citation>
    <scope>NUCLEOTIDE SEQUENCE [LARGE SCALE GENOMIC DNA]</scope>
    <source>
        <strain evidence="5 6">LMG 11591</strain>
    </source>
</reference>
<protein>
    <recommendedName>
        <fullName evidence="4">Type I restriction modification DNA specificity domain-containing protein</fullName>
    </recommendedName>
</protein>
<dbReference type="InterPro" id="IPR000055">
    <property type="entry name" value="Restrct_endonuc_typeI_TRD"/>
</dbReference>
<proteinExistence type="inferred from homology"/>
<dbReference type="CDD" id="cd17243">
    <property type="entry name" value="RMtype1_S_AchA6I-TRD2-CR2_like"/>
    <property type="match status" value="1"/>
</dbReference>
<dbReference type="InterPro" id="IPR044946">
    <property type="entry name" value="Restrct_endonuc_typeI_TRD_sf"/>
</dbReference>
<evidence type="ECO:0000256" key="2">
    <source>
        <dbReference type="ARBA" id="ARBA00022747"/>
    </source>
</evidence>
<dbReference type="Pfam" id="PF01420">
    <property type="entry name" value="Methylase_S"/>
    <property type="match status" value="1"/>
</dbReference>
<dbReference type="SUPFAM" id="SSF116734">
    <property type="entry name" value="DNA methylase specificity domain"/>
    <property type="match status" value="2"/>
</dbReference>
<name>A0A087B9U0_9BIFI</name>
<dbReference type="STRING" id="1692.BMAGN_1585"/>
<dbReference type="PANTHER" id="PTHR30408">
    <property type="entry name" value="TYPE-1 RESTRICTION ENZYME ECOKI SPECIFICITY PROTEIN"/>
    <property type="match status" value="1"/>
</dbReference>
<evidence type="ECO:0000313" key="5">
    <source>
        <dbReference type="EMBL" id="KFI67790.1"/>
    </source>
</evidence>
<dbReference type="REBASE" id="384614">
    <property type="entry name" value="S.Bma11591ORF1586P"/>
</dbReference>
<evidence type="ECO:0000256" key="1">
    <source>
        <dbReference type="ARBA" id="ARBA00010923"/>
    </source>
</evidence>
<comment type="similarity">
    <text evidence="1">Belongs to the type-I restriction system S methylase family.</text>
</comment>